<gene>
    <name evidence="5" type="ORF">HHL24_26060</name>
</gene>
<evidence type="ECO:0000256" key="1">
    <source>
        <dbReference type="ARBA" id="ARBA00022481"/>
    </source>
</evidence>
<keyword evidence="4" id="KW-1133">Transmembrane helix</keyword>
<dbReference type="NCBIfam" id="TIGR02532">
    <property type="entry name" value="IV_pilin_GFxxxE"/>
    <property type="match status" value="1"/>
</dbReference>
<protein>
    <submittedName>
        <fullName evidence="5">Type II secretion system protein</fullName>
    </submittedName>
</protein>
<feature type="region of interest" description="Disordered" evidence="3">
    <location>
        <begin position="100"/>
        <end position="143"/>
    </location>
</feature>
<evidence type="ECO:0000313" key="6">
    <source>
        <dbReference type="Proteomes" id="UP000544134"/>
    </source>
</evidence>
<keyword evidence="1" id="KW-0488">Methylation</keyword>
<keyword evidence="4" id="KW-0812">Transmembrane</keyword>
<keyword evidence="6" id="KW-1185">Reference proteome</keyword>
<dbReference type="EMBL" id="JABBGJ010000030">
    <property type="protein sequence ID" value="NMM01395.1"/>
    <property type="molecule type" value="Genomic_DNA"/>
</dbReference>
<reference evidence="5 6" key="1">
    <citation type="submission" date="2020-04" db="EMBL/GenBank/DDBJ databases">
        <title>Paraburkholderia sp. RP-4-7 isolated from soil.</title>
        <authorList>
            <person name="Dahal R.H."/>
        </authorList>
    </citation>
    <scope>NUCLEOTIDE SEQUENCE [LARGE SCALE GENOMIC DNA]</scope>
    <source>
        <strain evidence="5 6">RP-4-7</strain>
    </source>
</reference>
<dbReference type="SUPFAM" id="SSF54523">
    <property type="entry name" value="Pili subunits"/>
    <property type="match status" value="1"/>
</dbReference>
<dbReference type="InterPro" id="IPR012902">
    <property type="entry name" value="N_methyl_site"/>
</dbReference>
<dbReference type="RefSeq" id="WP_169488231.1">
    <property type="nucleotide sequence ID" value="NZ_JABBGJ010000030.1"/>
</dbReference>
<dbReference type="GO" id="GO:0015628">
    <property type="term" value="P:protein secretion by the type II secretion system"/>
    <property type="evidence" value="ECO:0007669"/>
    <property type="project" value="InterPro"/>
</dbReference>
<dbReference type="PROSITE" id="PS00409">
    <property type="entry name" value="PROKAR_NTER_METHYL"/>
    <property type="match status" value="1"/>
</dbReference>
<accession>A0A848INN3</accession>
<dbReference type="AlphaFoldDB" id="A0A848INN3"/>
<evidence type="ECO:0000313" key="5">
    <source>
        <dbReference type="EMBL" id="NMM01395.1"/>
    </source>
</evidence>
<proteinExistence type="predicted"/>
<organism evidence="5 6">
    <name type="scientific">Paraburkholderia polaris</name>
    <dbReference type="NCBI Taxonomy" id="2728848"/>
    <lineage>
        <taxon>Bacteria</taxon>
        <taxon>Pseudomonadati</taxon>
        <taxon>Pseudomonadota</taxon>
        <taxon>Betaproteobacteria</taxon>
        <taxon>Burkholderiales</taxon>
        <taxon>Burkholderiaceae</taxon>
        <taxon>Paraburkholderia</taxon>
    </lineage>
</organism>
<comment type="caution">
    <text evidence="5">The sequence shown here is derived from an EMBL/GenBank/DDBJ whole genome shotgun (WGS) entry which is preliminary data.</text>
</comment>
<feature type="transmembrane region" description="Helical" evidence="4">
    <location>
        <begin position="12"/>
        <end position="33"/>
    </location>
</feature>
<evidence type="ECO:0000256" key="3">
    <source>
        <dbReference type="SAM" id="MobiDB-lite"/>
    </source>
</evidence>
<dbReference type="InterPro" id="IPR045584">
    <property type="entry name" value="Pilin-like"/>
</dbReference>
<dbReference type="Gene3D" id="3.30.700.10">
    <property type="entry name" value="Glycoprotein, Type 4 Pilin"/>
    <property type="match status" value="1"/>
</dbReference>
<evidence type="ECO:0000256" key="4">
    <source>
        <dbReference type="SAM" id="Phobius"/>
    </source>
</evidence>
<feature type="coiled-coil region" evidence="2">
    <location>
        <begin position="35"/>
        <end position="65"/>
    </location>
</feature>
<dbReference type="Pfam" id="PF07963">
    <property type="entry name" value="N_methyl"/>
    <property type="match status" value="1"/>
</dbReference>
<dbReference type="GO" id="GO:0015627">
    <property type="term" value="C:type II protein secretion system complex"/>
    <property type="evidence" value="ECO:0007669"/>
    <property type="project" value="InterPro"/>
</dbReference>
<dbReference type="Proteomes" id="UP000544134">
    <property type="component" value="Unassembled WGS sequence"/>
</dbReference>
<evidence type="ECO:0000256" key="2">
    <source>
        <dbReference type="SAM" id="Coils"/>
    </source>
</evidence>
<keyword evidence="4" id="KW-0472">Membrane</keyword>
<name>A0A848INN3_9BURK</name>
<dbReference type="PRINTS" id="PR00813">
    <property type="entry name" value="BCTERIALGSPG"/>
</dbReference>
<sequence length="160" mass="18108">MKQKPLDSGFTLIEMIVTVALVAIIASVATPFVKLHQQREKERELKEALREIRTAIDAYKQAGDEGRISRSLDSTGYPGSLDELVTGVVDRRDPKGRKIYFLRRVPRDPMNPAPSRPAQDSWGRRSYASEADDPRDNGDVYDVFSLSDRKGTNGIPYRQW</sequence>
<keyword evidence="2" id="KW-0175">Coiled coil</keyword>
<dbReference type="InterPro" id="IPR000983">
    <property type="entry name" value="Bac_GSPG_pilin"/>
</dbReference>